<feature type="transmembrane region" description="Helical" evidence="10">
    <location>
        <begin position="248"/>
        <end position="268"/>
    </location>
</feature>
<feature type="transmembrane region" description="Helical" evidence="10">
    <location>
        <begin position="497"/>
        <end position="514"/>
    </location>
</feature>
<dbReference type="InterPro" id="IPR037272">
    <property type="entry name" value="SNS_sf"/>
</dbReference>
<keyword evidence="8" id="KW-0769">Symport</keyword>
<feature type="transmembrane region" description="Helical" evidence="10">
    <location>
        <begin position="69"/>
        <end position="90"/>
    </location>
</feature>
<feature type="region of interest" description="Disordered" evidence="9">
    <location>
        <begin position="1"/>
        <end position="29"/>
    </location>
</feature>
<feature type="transmembrane region" description="Helical" evidence="10">
    <location>
        <begin position="576"/>
        <end position="598"/>
    </location>
</feature>
<protein>
    <recommendedName>
        <fullName evidence="8">Transporter</fullName>
    </recommendedName>
</protein>
<feature type="compositionally biased region" description="Basic and acidic residues" evidence="9">
    <location>
        <begin position="20"/>
        <end position="29"/>
    </location>
</feature>
<dbReference type="RefSeq" id="XP_030853559.1">
    <property type="nucleotide sequence ID" value="XM_030997699.1"/>
</dbReference>
<evidence type="ECO:0000256" key="9">
    <source>
        <dbReference type="SAM" id="MobiDB-lite"/>
    </source>
</evidence>
<dbReference type="PROSITE" id="PS00610">
    <property type="entry name" value="NA_NEUROTRAN_SYMP_1"/>
    <property type="match status" value="1"/>
</dbReference>
<name>A0A7M7PMA0_STRPU</name>
<dbReference type="PANTHER" id="PTHR11616">
    <property type="entry name" value="SODIUM/CHLORIDE DEPENDENT TRANSPORTER"/>
    <property type="match status" value="1"/>
</dbReference>
<evidence type="ECO:0000256" key="2">
    <source>
        <dbReference type="ARBA" id="ARBA00022448"/>
    </source>
</evidence>
<dbReference type="PROSITE" id="PS00754">
    <property type="entry name" value="NA_NEUROTRAN_SYMP_2"/>
    <property type="match status" value="1"/>
</dbReference>
<feature type="binding site" evidence="6">
    <location>
        <position position="365"/>
    </location>
    <ligand>
        <name>Na(+)</name>
        <dbReference type="ChEBI" id="CHEBI:29101"/>
        <label>1</label>
    </ligand>
</feature>
<dbReference type="GO" id="GO:0006865">
    <property type="term" value="P:amino acid transport"/>
    <property type="evidence" value="ECO:0000318"/>
    <property type="project" value="GO_Central"/>
</dbReference>
<feature type="binding site" evidence="6">
    <location>
        <position position="45"/>
    </location>
    <ligand>
        <name>Na(+)</name>
        <dbReference type="ChEBI" id="CHEBI:29101"/>
        <label>1</label>
    </ligand>
</feature>
<keyword evidence="2 8" id="KW-0813">Transport</keyword>
<evidence type="ECO:0000256" key="1">
    <source>
        <dbReference type="ARBA" id="ARBA00004141"/>
    </source>
</evidence>
<comment type="similarity">
    <text evidence="8">Belongs to the sodium:neurotransmitter symporter (SNF) (TC 2.A.22) family.</text>
</comment>
<dbReference type="AlphaFoldDB" id="A0A7M7PMA0"/>
<feature type="transmembrane region" description="Helical" evidence="10">
    <location>
        <begin position="39"/>
        <end position="57"/>
    </location>
</feature>
<evidence type="ECO:0000256" key="3">
    <source>
        <dbReference type="ARBA" id="ARBA00022692"/>
    </source>
</evidence>
<feature type="binding site" evidence="6">
    <location>
        <position position="52"/>
    </location>
    <ligand>
        <name>Na(+)</name>
        <dbReference type="ChEBI" id="CHEBI:29101"/>
        <label>1</label>
    </ligand>
</feature>
<evidence type="ECO:0000313" key="11">
    <source>
        <dbReference type="EnsemblMetazoa" id="XP_030853559"/>
    </source>
</evidence>
<evidence type="ECO:0000256" key="8">
    <source>
        <dbReference type="RuleBase" id="RU003732"/>
    </source>
</evidence>
<keyword evidence="4 10" id="KW-1133">Transmembrane helix</keyword>
<feature type="transmembrane region" description="Helical" evidence="10">
    <location>
        <begin position="111"/>
        <end position="137"/>
    </location>
</feature>
<evidence type="ECO:0000256" key="6">
    <source>
        <dbReference type="PIRSR" id="PIRSR600175-1"/>
    </source>
</evidence>
<keyword evidence="5 10" id="KW-0472">Membrane</keyword>
<evidence type="ECO:0000256" key="7">
    <source>
        <dbReference type="PIRSR" id="PIRSR600175-2"/>
    </source>
</evidence>
<dbReference type="OrthoDB" id="6581954at2759"/>
<feature type="transmembrane region" description="Helical" evidence="10">
    <location>
        <begin position="404"/>
        <end position="432"/>
    </location>
</feature>
<feature type="transmembrane region" description="Helical" evidence="10">
    <location>
        <begin position="326"/>
        <end position="347"/>
    </location>
</feature>
<feature type="binding site" evidence="6">
    <location>
        <position position="48"/>
    </location>
    <ligand>
        <name>Na(+)</name>
        <dbReference type="ChEBI" id="CHEBI:29101"/>
        <label>1</label>
    </ligand>
</feature>
<proteinExistence type="inferred from homology"/>
<keyword evidence="6" id="KW-0479">Metal-binding</keyword>
<feature type="binding site" evidence="6">
    <location>
        <position position="433"/>
    </location>
    <ligand>
        <name>Na(+)</name>
        <dbReference type="ChEBI" id="CHEBI:29101"/>
        <label>1</label>
    </ligand>
</feature>
<evidence type="ECO:0000313" key="12">
    <source>
        <dbReference type="Proteomes" id="UP000007110"/>
    </source>
</evidence>
<feature type="disulfide bond" evidence="7">
    <location>
        <begin position="150"/>
        <end position="159"/>
    </location>
</feature>
<feature type="transmembrane region" description="Helical" evidence="10">
    <location>
        <begin position="277"/>
        <end position="297"/>
    </location>
</feature>
<reference evidence="12" key="1">
    <citation type="submission" date="2015-02" db="EMBL/GenBank/DDBJ databases">
        <title>Genome sequencing for Strongylocentrotus purpuratus.</title>
        <authorList>
            <person name="Murali S."/>
            <person name="Liu Y."/>
            <person name="Vee V."/>
            <person name="English A."/>
            <person name="Wang M."/>
            <person name="Skinner E."/>
            <person name="Han Y."/>
            <person name="Muzny D.M."/>
            <person name="Worley K.C."/>
            <person name="Gibbs R.A."/>
        </authorList>
    </citation>
    <scope>NUCLEOTIDE SEQUENCE</scope>
</reference>
<feature type="binding site" evidence="6">
    <location>
        <position position="47"/>
    </location>
    <ligand>
        <name>Na(+)</name>
        <dbReference type="ChEBI" id="CHEBI:29101"/>
        <label>1</label>
    </ligand>
</feature>
<keyword evidence="6" id="KW-0915">Sodium</keyword>
<reference evidence="11" key="2">
    <citation type="submission" date="2021-01" db="UniProtKB">
        <authorList>
            <consortium name="EnsemblMetazoa"/>
        </authorList>
    </citation>
    <scope>IDENTIFICATION</scope>
</reference>
<dbReference type="SUPFAM" id="SSF161070">
    <property type="entry name" value="SNF-like"/>
    <property type="match status" value="1"/>
</dbReference>
<dbReference type="PANTHER" id="PTHR11616:SF240">
    <property type="entry name" value="BLOATED TUBULES, ISOFORM B-RELATED"/>
    <property type="match status" value="1"/>
</dbReference>
<sequence length="664" mass="74707">MGKSEENGTMETAGADGVEGEFKGDENEERGNWSNKMDFVLSCLGYAVGLGNVWRFPYLAYRNGGGAFLIPYVIMLFFAGIPLFFLEVSLGQYCSLGPIRCWKSVPLFRGIGYCQMVTVFYVGIYYNIIITYTVYYFGVSFTSNLPWVGCGNSWNTKYCYDNYRQCIDNTSIITDTNNTCVHLESLDEQTLNVFGVARNTSYDEGEAMRYDLTNYTDPLQAERKLASEEYWKGAVLQESDSMNDTDGIIWQLLICLFVSWLIVYLCLVRGIKSSGKVVYFTATFPYVVLVILLVRGLTLPGASEGIRFFVTPDLSKLSDAGVWQDAAIQIFYSLSAAGGGLTTLASYNKFHNNCYVDSLFVAIANCCTSVFAGFVIFSIVGFMAHELQQPVETVVSEGFGLAFVAYPAAVARMPISPLWSVLFFGMLITLGLDSQFAIMENLVTMICDEFPQTLRKRKNKVMLVACVSMFFLGFTCITHTGGYWVAHLDSYGAFFNYLVYALLECIAIAWFYGIKRFTNDIRTIVGNGWVDNFTFNWWSVNWSAFTPGLMVFVLFFNWLQWVEPSYNGPFPTWAVIIGWLMTTMSLIWIPVVMIFEFLRADGDLAQRWRAVSNPTEEWGPALPKFRLEAAKVHEEYGTNMGGSLAVDGSGRRVNIQELEMEKSA</sequence>
<feature type="binding site" evidence="6">
    <location>
        <position position="430"/>
    </location>
    <ligand>
        <name>Na(+)</name>
        <dbReference type="ChEBI" id="CHEBI:29101"/>
        <label>1</label>
    </ligand>
</feature>
<dbReference type="KEGG" id="spu:580597"/>
<feature type="transmembrane region" description="Helical" evidence="10">
    <location>
        <begin position="535"/>
        <end position="556"/>
    </location>
</feature>
<dbReference type="InterPro" id="IPR000175">
    <property type="entry name" value="Na/ntran_symport"/>
</dbReference>
<feature type="transmembrane region" description="Helical" evidence="10">
    <location>
        <begin position="461"/>
        <end position="485"/>
    </location>
</feature>
<dbReference type="EnsemblMetazoa" id="XM_030997699">
    <property type="protein sequence ID" value="XP_030853559"/>
    <property type="gene ID" value="LOC580597"/>
</dbReference>
<dbReference type="GO" id="GO:0015375">
    <property type="term" value="F:glycine:sodium symporter activity"/>
    <property type="evidence" value="ECO:0000318"/>
    <property type="project" value="GO_Central"/>
</dbReference>
<comment type="subcellular location">
    <subcellularLocation>
        <location evidence="1">Membrane</location>
        <topology evidence="1">Multi-pass membrane protein</topology>
    </subcellularLocation>
</comment>
<keyword evidence="12" id="KW-1185">Reference proteome</keyword>
<dbReference type="PRINTS" id="PR00176">
    <property type="entry name" value="NANEUSMPORT"/>
</dbReference>
<evidence type="ECO:0000256" key="10">
    <source>
        <dbReference type="SAM" id="Phobius"/>
    </source>
</evidence>
<dbReference type="InParanoid" id="A0A7M7PMA0"/>
<dbReference type="Proteomes" id="UP000007110">
    <property type="component" value="Unassembled WGS sequence"/>
</dbReference>
<dbReference type="GeneID" id="580597"/>
<accession>A0A7M7PMA0</accession>
<feature type="binding site" evidence="6">
    <location>
        <position position="333"/>
    </location>
    <ligand>
        <name>Na(+)</name>
        <dbReference type="ChEBI" id="CHEBI:29101"/>
        <label>1</label>
    </ligand>
</feature>
<keyword evidence="7" id="KW-1015">Disulfide bond</keyword>
<dbReference type="GO" id="GO:0005886">
    <property type="term" value="C:plasma membrane"/>
    <property type="evidence" value="ECO:0000318"/>
    <property type="project" value="GO_Central"/>
</dbReference>
<feature type="binding site" evidence="6">
    <location>
        <position position="434"/>
    </location>
    <ligand>
        <name>Na(+)</name>
        <dbReference type="ChEBI" id="CHEBI:29101"/>
        <label>1</label>
    </ligand>
</feature>
<feature type="transmembrane region" description="Helical" evidence="10">
    <location>
        <begin position="359"/>
        <end position="384"/>
    </location>
</feature>
<dbReference type="GO" id="GO:0035725">
    <property type="term" value="P:sodium ion transmembrane transport"/>
    <property type="evidence" value="ECO:0000318"/>
    <property type="project" value="GO_Central"/>
</dbReference>
<dbReference type="GO" id="GO:0046872">
    <property type="term" value="F:metal ion binding"/>
    <property type="evidence" value="ECO:0007669"/>
    <property type="project" value="UniProtKB-KW"/>
</dbReference>
<dbReference type="Pfam" id="PF00209">
    <property type="entry name" value="SNF"/>
    <property type="match status" value="2"/>
</dbReference>
<keyword evidence="3 8" id="KW-0812">Transmembrane</keyword>
<evidence type="ECO:0000256" key="4">
    <source>
        <dbReference type="ARBA" id="ARBA00022989"/>
    </source>
</evidence>
<organism evidence="11 12">
    <name type="scientific">Strongylocentrotus purpuratus</name>
    <name type="common">Purple sea urchin</name>
    <dbReference type="NCBI Taxonomy" id="7668"/>
    <lineage>
        <taxon>Eukaryota</taxon>
        <taxon>Metazoa</taxon>
        <taxon>Echinodermata</taxon>
        <taxon>Eleutherozoa</taxon>
        <taxon>Echinozoa</taxon>
        <taxon>Echinoidea</taxon>
        <taxon>Euechinoidea</taxon>
        <taxon>Echinacea</taxon>
        <taxon>Camarodonta</taxon>
        <taxon>Echinidea</taxon>
        <taxon>Strongylocentrotidae</taxon>
        <taxon>Strongylocentrotus</taxon>
    </lineage>
</organism>
<evidence type="ECO:0000256" key="5">
    <source>
        <dbReference type="ARBA" id="ARBA00023136"/>
    </source>
</evidence>
<dbReference type="PROSITE" id="PS50267">
    <property type="entry name" value="NA_NEUROTRAN_SYMP_3"/>
    <property type="match status" value="1"/>
</dbReference>